<evidence type="ECO:0000256" key="6">
    <source>
        <dbReference type="ARBA" id="ARBA00023004"/>
    </source>
</evidence>
<reference evidence="10" key="1">
    <citation type="submission" date="2022-10" db="EMBL/GenBank/DDBJ databases">
        <title>Tapping the CABI collections for fungal endophytes: first genome assemblies for Collariella, Neodidymelliopsis, Ascochyta clinopodiicola, Didymella pomorum, Didymosphaeria variabile, Neocosmospora piperis and Neocucurbitaria cava.</title>
        <authorList>
            <person name="Hill R."/>
        </authorList>
    </citation>
    <scope>NUCLEOTIDE SEQUENCE</scope>
    <source>
        <strain evidence="10">IMI 355082</strain>
    </source>
</reference>
<accession>A0A9W9CZT6</accession>
<evidence type="ECO:0000256" key="4">
    <source>
        <dbReference type="ARBA" id="ARBA00022723"/>
    </source>
</evidence>
<keyword evidence="6" id="KW-0408">Iron</keyword>
<evidence type="ECO:0000256" key="7">
    <source>
        <dbReference type="ARBA" id="ARBA00025795"/>
    </source>
</evidence>
<keyword evidence="11" id="KW-1185">Reference proteome</keyword>
<dbReference type="Pfam" id="PF01328">
    <property type="entry name" value="Peroxidase_2"/>
    <property type="match status" value="1"/>
</dbReference>
<dbReference type="PANTHER" id="PTHR33577">
    <property type="entry name" value="STERIGMATOCYSTIN BIOSYNTHESIS PEROXIDASE STCC-RELATED"/>
    <property type="match status" value="1"/>
</dbReference>
<keyword evidence="8" id="KW-0732">Signal</keyword>
<dbReference type="InterPro" id="IPR036851">
    <property type="entry name" value="Chloroperoxidase-like_sf"/>
</dbReference>
<evidence type="ECO:0000259" key="9">
    <source>
        <dbReference type="PROSITE" id="PS51405"/>
    </source>
</evidence>
<dbReference type="AlphaFoldDB" id="A0A9W9CZT6"/>
<gene>
    <name evidence="10" type="ORF">N0V93_003384</name>
</gene>
<protein>
    <recommendedName>
        <fullName evidence="9">Heme haloperoxidase family profile domain-containing protein</fullName>
    </recommendedName>
</protein>
<dbReference type="PROSITE" id="PS51405">
    <property type="entry name" value="HEME_HALOPEROXIDASE"/>
    <property type="match status" value="1"/>
</dbReference>
<evidence type="ECO:0000256" key="3">
    <source>
        <dbReference type="ARBA" id="ARBA00022617"/>
    </source>
</evidence>
<comment type="similarity">
    <text evidence="7">Belongs to the chloroperoxidase family.</text>
</comment>
<dbReference type="GO" id="GO:0046872">
    <property type="term" value="F:metal ion binding"/>
    <property type="evidence" value="ECO:0007669"/>
    <property type="project" value="UniProtKB-KW"/>
</dbReference>
<dbReference type="OrthoDB" id="407298at2759"/>
<dbReference type="Proteomes" id="UP001140453">
    <property type="component" value="Unassembled WGS sequence"/>
</dbReference>
<name>A0A9W9CZT6_9PEZI</name>
<feature type="signal peptide" evidence="8">
    <location>
        <begin position="1"/>
        <end position="17"/>
    </location>
</feature>
<evidence type="ECO:0000256" key="1">
    <source>
        <dbReference type="ARBA" id="ARBA00001970"/>
    </source>
</evidence>
<keyword evidence="3" id="KW-0349">Heme</keyword>
<evidence type="ECO:0000256" key="2">
    <source>
        <dbReference type="ARBA" id="ARBA00022559"/>
    </source>
</evidence>
<dbReference type="SUPFAM" id="SSF47571">
    <property type="entry name" value="Cloroperoxidase"/>
    <property type="match status" value="1"/>
</dbReference>
<dbReference type="InterPro" id="IPR000028">
    <property type="entry name" value="Chloroperoxidase"/>
</dbReference>
<feature type="chain" id="PRO_5040921969" description="Heme haloperoxidase family profile domain-containing protein" evidence="8">
    <location>
        <begin position="18"/>
        <end position="276"/>
    </location>
</feature>
<keyword evidence="4" id="KW-0479">Metal-binding</keyword>
<evidence type="ECO:0000256" key="8">
    <source>
        <dbReference type="SAM" id="SignalP"/>
    </source>
</evidence>
<evidence type="ECO:0000256" key="5">
    <source>
        <dbReference type="ARBA" id="ARBA00023002"/>
    </source>
</evidence>
<comment type="caution">
    <text evidence="10">The sequence shown here is derived from an EMBL/GenBank/DDBJ whole genome shotgun (WGS) entry which is preliminary data.</text>
</comment>
<proteinExistence type="inferred from homology"/>
<dbReference type="PANTHER" id="PTHR33577:SF7">
    <property type="entry name" value="HEME HALOPEROXIDASE FAMILY PROFILE DOMAIN-CONTAINING PROTEIN"/>
    <property type="match status" value="1"/>
</dbReference>
<dbReference type="EMBL" id="JAPEVB010000002">
    <property type="protein sequence ID" value="KAJ4394167.1"/>
    <property type="molecule type" value="Genomic_DNA"/>
</dbReference>
<organism evidence="10 11">
    <name type="scientific">Gnomoniopsis smithogilvyi</name>
    <dbReference type="NCBI Taxonomy" id="1191159"/>
    <lineage>
        <taxon>Eukaryota</taxon>
        <taxon>Fungi</taxon>
        <taxon>Dikarya</taxon>
        <taxon>Ascomycota</taxon>
        <taxon>Pezizomycotina</taxon>
        <taxon>Sordariomycetes</taxon>
        <taxon>Sordariomycetidae</taxon>
        <taxon>Diaporthales</taxon>
        <taxon>Gnomoniaceae</taxon>
        <taxon>Gnomoniopsis</taxon>
    </lineage>
</organism>
<feature type="domain" description="Heme haloperoxidase family profile" evidence="9">
    <location>
        <begin position="29"/>
        <end position="236"/>
    </location>
</feature>
<evidence type="ECO:0000313" key="10">
    <source>
        <dbReference type="EMBL" id="KAJ4394167.1"/>
    </source>
</evidence>
<comment type="cofactor">
    <cofactor evidence="1">
        <name>heme b</name>
        <dbReference type="ChEBI" id="CHEBI:60344"/>
    </cofactor>
</comment>
<sequence length="276" mass="30063">MKNSLLTLSLTVGGALSMPHLPHHARQGSIDGWAPGGPDDFRGPCPMMNTLANHGYLPHDGRNLTKANIVAGLGAGLNFDPSLAELMFEQAIIANPEPNATFFTLDQLNVHNLLEHDASISRQDAYFGNNHVFNETIFQESIRYWPNEILDANALAMAKVGRQVSSKAFNPTYRFTASVENFSVGELLAPIVAFGDRATSTVNRTLVEYFFRNERLPSELGWTVTTDPVTLEDISAQAAAIAAAVNLITTDNTTATTTAHRRSSVQDLHAAFMYSS</sequence>
<keyword evidence="2" id="KW-0575">Peroxidase</keyword>
<keyword evidence="5" id="KW-0560">Oxidoreductase</keyword>
<dbReference type="GO" id="GO:0004601">
    <property type="term" value="F:peroxidase activity"/>
    <property type="evidence" value="ECO:0007669"/>
    <property type="project" value="UniProtKB-KW"/>
</dbReference>
<evidence type="ECO:0000313" key="11">
    <source>
        <dbReference type="Proteomes" id="UP001140453"/>
    </source>
</evidence>
<dbReference type="Gene3D" id="1.10.489.10">
    <property type="entry name" value="Chloroperoxidase-like"/>
    <property type="match status" value="1"/>
</dbReference>